<gene>
    <name evidence="3" type="ORF">L9G74_14815</name>
</gene>
<keyword evidence="4" id="KW-1185">Reference proteome</keyword>
<reference evidence="4" key="1">
    <citation type="submission" date="2023-07" db="EMBL/GenBank/DDBJ databases">
        <title>Shewanella mangrovi sp. nov., an acetaldehyde- degrading bacterium isolated from mangrove sediment.</title>
        <authorList>
            <person name="Liu Y."/>
        </authorList>
    </citation>
    <scope>NUCLEOTIDE SEQUENCE [LARGE SCALE GENOMIC DNA]</scope>
    <source>
        <strain evidence="4">C32</strain>
    </source>
</reference>
<proteinExistence type="predicted"/>
<keyword evidence="2" id="KW-0472">Membrane</keyword>
<evidence type="ECO:0000313" key="4">
    <source>
        <dbReference type="Proteomes" id="UP001201549"/>
    </source>
</evidence>
<feature type="transmembrane region" description="Helical" evidence="2">
    <location>
        <begin position="21"/>
        <end position="40"/>
    </location>
</feature>
<dbReference type="RefSeq" id="WP_238897196.1">
    <property type="nucleotide sequence ID" value="NZ_JAKOGG010000012.1"/>
</dbReference>
<dbReference type="Pfam" id="PF11219">
    <property type="entry name" value="DUF3014"/>
    <property type="match status" value="1"/>
</dbReference>
<feature type="region of interest" description="Disordered" evidence="1">
    <location>
        <begin position="45"/>
        <end position="105"/>
    </location>
</feature>
<protein>
    <submittedName>
        <fullName evidence="3">DUF3014 domain-containing protein</fullName>
    </submittedName>
</protein>
<name>A0ABT2FN06_9GAMM</name>
<sequence>MQVNEEDRIAPQEKRSGTTNAIWALVVVILIGAGAGYYFWSTEETNEEPEARTEVPLPAPAPEQPLVTEADVPEPESTPEPAVTTTAPEQPTAEPAKVEPLPDLNNSDSYVHDKVVAIANGMAIENLLNNSDMVRQFVVFVDNIAQGQLARKTSPLQAPAQSFTVTDITNKTYLNPDSYHRYDIYADFLSGLNDEQLVATYQRMSPLLEQAFAELGYPDTKFNDRLQQAFKEILAAPVIDQPIELYSISVNYRFVDPKLETLPNAQKLMVRMGPDNTRKVKRVIRRLSEQLN</sequence>
<keyword evidence="2" id="KW-0812">Transmembrane</keyword>
<organism evidence="3 4">
    <name type="scientific">Shewanella electrica</name>
    <dbReference type="NCBI Taxonomy" id="515560"/>
    <lineage>
        <taxon>Bacteria</taxon>
        <taxon>Pseudomonadati</taxon>
        <taxon>Pseudomonadota</taxon>
        <taxon>Gammaproteobacteria</taxon>
        <taxon>Alteromonadales</taxon>
        <taxon>Shewanellaceae</taxon>
        <taxon>Shewanella</taxon>
    </lineage>
</organism>
<accession>A0ABT2FN06</accession>
<evidence type="ECO:0000256" key="1">
    <source>
        <dbReference type="SAM" id="MobiDB-lite"/>
    </source>
</evidence>
<evidence type="ECO:0000256" key="2">
    <source>
        <dbReference type="SAM" id="Phobius"/>
    </source>
</evidence>
<dbReference type="InterPro" id="IPR021382">
    <property type="entry name" value="DUF3014"/>
</dbReference>
<feature type="compositionally biased region" description="Low complexity" evidence="1">
    <location>
        <begin position="79"/>
        <end position="95"/>
    </location>
</feature>
<dbReference type="EMBL" id="JAKOGG010000012">
    <property type="protein sequence ID" value="MCS4557718.1"/>
    <property type="molecule type" value="Genomic_DNA"/>
</dbReference>
<keyword evidence="2" id="KW-1133">Transmembrane helix</keyword>
<evidence type="ECO:0000313" key="3">
    <source>
        <dbReference type="EMBL" id="MCS4557718.1"/>
    </source>
</evidence>
<dbReference type="Proteomes" id="UP001201549">
    <property type="component" value="Unassembled WGS sequence"/>
</dbReference>
<comment type="caution">
    <text evidence="3">The sequence shown here is derived from an EMBL/GenBank/DDBJ whole genome shotgun (WGS) entry which is preliminary data.</text>
</comment>